<dbReference type="AlphaFoldDB" id="A0A6V7EUP1"/>
<gene>
    <name evidence="1" type="ORF">CFBP498_39650</name>
</gene>
<dbReference type="EMBL" id="LR828257">
    <property type="protein sequence ID" value="CAD0355025.1"/>
    <property type="molecule type" value="Genomic_DNA"/>
</dbReference>
<dbReference type="Proteomes" id="UP000515406">
    <property type="component" value="Chromosome"/>
</dbReference>
<reference evidence="1 2" key="1">
    <citation type="submission" date="2020-07" db="EMBL/GenBank/DDBJ databases">
        <authorList>
            <person name="Pothier F. J."/>
        </authorList>
    </citation>
    <scope>NUCLEOTIDE SEQUENCE [LARGE SCALE GENOMIC DNA]</scope>
    <source>
        <strain evidence="1 2">CFBP 498</strain>
    </source>
</reference>
<protein>
    <submittedName>
        <fullName evidence="1">Uncharacterized protein</fullName>
    </submittedName>
</protein>
<accession>A0A6V7EUP1</accession>
<name>A0A6V7EUP1_9XANT</name>
<proteinExistence type="predicted"/>
<evidence type="ECO:0000313" key="2">
    <source>
        <dbReference type="Proteomes" id="UP000515406"/>
    </source>
</evidence>
<sequence length="133" mass="14957">MIRSTRRSKVTVGDATAWRQSPLGSYRIEVTAWEARMSLWVETPQIVDVRAGTVLLRFDNPCWSLETAHWHSDVAVELTLRKYPGDHRPAQVVAMLNCRDRSATVASSTVCTFAELEHTLDCFLSTGEPSPPR</sequence>
<keyword evidence="2" id="KW-1185">Reference proteome</keyword>
<evidence type="ECO:0000313" key="1">
    <source>
        <dbReference type="EMBL" id="CAD0355025.1"/>
    </source>
</evidence>
<dbReference type="EMBL" id="LR828257">
    <property type="protein sequence ID" value="CAD0355020.1"/>
    <property type="molecule type" value="Genomic_DNA"/>
</dbReference>
<organism evidence="1 2">
    <name type="scientific">Xanthomonas hortorum pv. vitians</name>
    <dbReference type="NCBI Taxonomy" id="83224"/>
    <lineage>
        <taxon>Bacteria</taxon>
        <taxon>Pseudomonadati</taxon>
        <taxon>Pseudomonadota</taxon>
        <taxon>Gammaproteobacteria</taxon>
        <taxon>Lysobacterales</taxon>
        <taxon>Lysobacteraceae</taxon>
        <taxon>Xanthomonas</taxon>
    </lineage>
</organism>